<dbReference type="AlphaFoldDB" id="A0A0C9Z667"/>
<evidence type="ECO:0000313" key="2">
    <source>
        <dbReference type="Proteomes" id="UP000054485"/>
    </source>
</evidence>
<feature type="non-terminal residue" evidence="1">
    <location>
        <position position="76"/>
    </location>
</feature>
<dbReference type="EMBL" id="KN836067">
    <property type="protein sequence ID" value="KIK32955.1"/>
    <property type="molecule type" value="Genomic_DNA"/>
</dbReference>
<sequence length="76" mass="9019">PDSFGFVDPDQVIRAVHLIPAFEYGRTDTRLAPSFVRPVEDHDRDFLYFYINHFVDRDMFMRFRGGGVGHQITRDW</sequence>
<name>A0A0C9Z667_9AGAM</name>
<dbReference type="InParanoid" id="A0A0C9Z667"/>
<accession>A0A0C9Z667</accession>
<reference evidence="2" key="2">
    <citation type="submission" date="2015-01" db="EMBL/GenBank/DDBJ databases">
        <title>Evolutionary Origins and Diversification of the Mycorrhizal Mutualists.</title>
        <authorList>
            <consortium name="DOE Joint Genome Institute"/>
            <consortium name="Mycorrhizal Genomics Consortium"/>
            <person name="Kohler A."/>
            <person name="Kuo A."/>
            <person name="Nagy L.G."/>
            <person name="Floudas D."/>
            <person name="Copeland A."/>
            <person name="Barry K.W."/>
            <person name="Cichocki N."/>
            <person name="Veneault-Fourrey C."/>
            <person name="LaButti K."/>
            <person name="Lindquist E.A."/>
            <person name="Lipzen A."/>
            <person name="Lundell T."/>
            <person name="Morin E."/>
            <person name="Murat C."/>
            <person name="Riley R."/>
            <person name="Ohm R."/>
            <person name="Sun H."/>
            <person name="Tunlid A."/>
            <person name="Henrissat B."/>
            <person name="Grigoriev I.V."/>
            <person name="Hibbett D.S."/>
            <person name="Martin F."/>
        </authorList>
    </citation>
    <scope>NUCLEOTIDE SEQUENCE [LARGE SCALE GENOMIC DNA]</scope>
    <source>
        <strain evidence="2">UH-Slu-Lm8-n1</strain>
    </source>
</reference>
<feature type="non-terminal residue" evidence="1">
    <location>
        <position position="1"/>
    </location>
</feature>
<organism evidence="1 2">
    <name type="scientific">Suillus luteus UH-Slu-Lm8-n1</name>
    <dbReference type="NCBI Taxonomy" id="930992"/>
    <lineage>
        <taxon>Eukaryota</taxon>
        <taxon>Fungi</taxon>
        <taxon>Dikarya</taxon>
        <taxon>Basidiomycota</taxon>
        <taxon>Agaricomycotina</taxon>
        <taxon>Agaricomycetes</taxon>
        <taxon>Agaricomycetidae</taxon>
        <taxon>Boletales</taxon>
        <taxon>Suillineae</taxon>
        <taxon>Suillaceae</taxon>
        <taxon>Suillus</taxon>
    </lineage>
</organism>
<proteinExistence type="predicted"/>
<keyword evidence="2" id="KW-1185">Reference proteome</keyword>
<dbReference type="HOGENOM" id="CLU_163769_1_0_1"/>
<reference evidence="1 2" key="1">
    <citation type="submission" date="2014-04" db="EMBL/GenBank/DDBJ databases">
        <authorList>
            <consortium name="DOE Joint Genome Institute"/>
            <person name="Kuo A."/>
            <person name="Ruytinx J."/>
            <person name="Rineau F."/>
            <person name="Colpaert J."/>
            <person name="Kohler A."/>
            <person name="Nagy L.G."/>
            <person name="Floudas D."/>
            <person name="Copeland A."/>
            <person name="Barry K.W."/>
            <person name="Cichocki N."/>
            <person name="Veneault-Fourrey C."/>
            <person name="LaButti K."/>
            <person name="Lindquist E.A."/>
            <person name="Lipzen A."/>
            <person name="Lundell T."/>
            <person name="Morin E."/>
            <person name="Murat C."/>
            <person name="Sun H."/>
            <person name="Tunlid A."/>
            <person name="Henrissat B."/>
            <person name="Grigoriev I.V."/>
            <person name="Hibbett D.S."/>
            <person name="Martin F."/>
            <person name="Nordberg H.P."/>
            <person name="Cantor M.N."/>
            <person name="Hua S.X."/>
        </authorList>
    </citation>
    <scope>NUCLEOTIDE SEQUENCE [LARGE SCALE GENOMIC DNA]</scope>
    <source>
        <strain evidence="1 2">UH-Slu-Lm8-n1</strain>
    </source>
</reference>
<dbReference type="OrthoDB" id="3267098at2759"/>
<evidence type="ECO:0000313" key="1">
    <source>
        <dbReference type="EMBL" id="KIK32955.1"/>
    </source>
</evidence>
<gene>
    <name evidence="1" type="ORF">CY34DRAFT_48765</name>
</gene>
<dbReference type="Proteomes" id="UP000054485">
    <property type="component" value="Unassembled WGS sequence"/>
</dbReference>
<protein>
    <submittedName>
        <fullName evidence="1">Uncharacterized protein</fullName>
    </submittedName>
</protein>